<evidence type="ECO:0000259" key="1">
    <source>
        <dbReference type="Pfam" id="PF01636"/>
    </source>
</evidence>
<name>A0A679INV8_9HYPH</name>
<proteinExistence type="predicted"/>
<dbReference type="EMBL" id="LR743504">
    <property type="protein sequence ID" value="CAA2101616.1"/>
    <property type="molecule type" value="Genomic_DNA"/>
</dbReference>
<gene>
    <name evidence="2" type="ORF">MBUL_01267</name>
</gene>
<dbReference type="Pfam" id="PF01636">
    <property type="entry name" value="APH"/>
    <property type="match status" value="1"/>
</dbReference>
<dbReference type="SUPFAM" id="SSF56112">
    <property type="entry name" value="Protein kinase-like (PK-like)"/>
    <property type="match status" value="1"/>
</dbReference>
<dbReference type="AlphaFoldDB" id="A0A679INV8"/>
<dbReference type="Gene3D" id="3.90.1200.10">
    <property type="match status" value="1"/>
</dbReference>
<protein>
    <recommendedName>
        <fullName evidence="1">Aminoglycoside phosphotransferase domain-containing protein</fullName>
    </recommendedName>
</protein>
<reference evidence="2" key="1">
    <citation type="submission" date="2019-12" db="EMBL/GenBank/DDBJ databases">
        <authorList>
            <person name="Cremers G."/>
        </authorList>
    </citation>
    <scope>NUCLEOTIDE SEQUENCE</scope>
    <source>
        <strain evidence="2">Mbul1</strain>
    </source>
</reference>
<evidence type="ECO:0000313" key="2">
    <source>
        <dbReference type="EMBL" id="CAA2101616.1"/>
    </source>
</evidence>
<sequence length="277" mass="30671">MVSQQEVALDRAHRIGEGRSAEVFVEKSGQILKLYKAKWGKSLAEKEFVATSFAHSQGLRVPAPLGIIERQGRSGVLFEHIDGKTVLEHFRRNPVGLLGALRQLARIQIGIHTIVNAPLPNQQDALRVQVSRARVPAWLKQTTLAVLDRLPDGDNLCHGDLHPENALYTPDGLVVIDWEKSTAGHPAADVARTELILRSGRTGAVNAWAKAADAQVRARLADFYVWTYCRLSGLDRRDIDAWRLPMIVARLSGQAAPNEEDLQAEARRLGNQFAHLI</sequence>
<dbReference type="InterPro" id="IPR002575">
    <property type="entry name" value="Aminoglycoside_PTrfase"/>
</dbReference>
<dbReference type="InterPro" id="IPR011009">
    <property type="entry name" value="Kinase-like_dom_sf"/>
</dbReference>
<feature type="domain" description="Aminoglycoside phosphotransferase" evidence="1">
    <location>
        <begin position="13"/>
        <end position="225"/>
    </location>
</feature>
<accession>A0A679INV8</accession>
<organism evidence="2">
    <name type="scientific">Methylobacterium bullatum</name>
    <dbReference type="NCBI Taxonomy" id="570505"/>
    <lineage>
        <taxon>Bacteria</taxon>
        <taxon>Pseudomonadati</taxon>
        <taxon>Pseudomonadota</taxon>
        <taxon>Alphaproteobacteria</taxon>
        <taxon>Hyphomicrobiales</taxon>
        <taxon>Methylobacteriaceae</taxon>
        <taxon>Methylobacterium</taxon>
    </lineage>
</organism>